<sequence>MNSMRNVLLVVISCFIFSCIIFIVVFLIYVNCNCITLLKKVINESSLRKNDNIPLTESESKDTNKTDNDKETTITLFTF</sequence>
<evidence type="ECO:0000313" key="2">
    <source>
        <dbReference type="EMBL" id="RNA16615.1"/>
    </source>
</evidence>
<comment type="caution">
    <text evidence="2">The sequence shown here is derived from an EMBL/GenBank/DDBJ whole genome shotgun (WGS) entry which is preliminary data.</text>
</comment>
<feature type="transmembrane region" description="Helical" evidence="1">
    <location>
        <begin position="7"/>
        <end position="30"/>
    </location>
</feature>
<keyword evidence="1" id="KW-0472">Membrane</keyword>
<keyword evidence="3" id="KW-1185">Reference proteome</keyword>
<reference evidence="2 3" key="1">
    <citation type="journal article" date="2018" name="Sci. Rep.">
        <title>Genomic signatures of local adaptation to the degree of environmental predictability in rotifers.</title>
        <authorList>
            <person name="Franch-Gras L."/>
            <person name="Hahn C."/>
            <person name="Garcia-Roger E.M."/>
            <person name="Carmona M.J."/>
            <person name="Serra M."/>
            <person name="Gomez A."/>
        </authorList>
    </citation>
    <scope>NUCLEOTIDE SEQUENCE [LARGE SCALE GENOMIC DNA]</scope>
    <source>
        <strain evidence="2">HYR1</strain>
    </source>
</reference>
<dbReference type="PROSITE" id="PS51257">
    <property type="entry name" value="PROKAR_LIPOPROTEIN"/>
    <property type="match status" value="1"/>
</dbReference>
<evidence type="ECO:0000256" key="1">
    <source>
        <dbReference type="SAM" id="Phobius"/>
    </source>
</evidence>
<accession>A0A3M7R044</accession>
<protein>
    <submittedName>
        <fullName evidence="2">Uncharacterized protein</fullName>
    </submittedName>
</protein>
<evidence type="ECO:0000313" key="3">
    <source>
        <dbReference type="Proteomes" id="UP000276133"/>
    </source>
</evidence>
<dbReference type="Proteomes" id="UP000276133">
    <property type="component" value="Unassembled WGS sequence"/>
</dbReference>
<organism evidence="2 3">
    <name type="scientific">Brachionus plicatilis</name>
    <name type="common">Marine rotifer</name>
    <name type="synonym">Brachionus muelleri</name>
    <dbReference type="NCBI Taxonomy" id="10195"/>
    <lineage>
        <taxon>Eukaryota</taxon>
        <taxon>Metazoa</taxon>
        <taxon>Spiralia</taxon>
        <taxon>Gnathifera</taxon>
        <taxon>Rotifera</taxon>
        <taxon>Eurotatoria</taxon>
        <taxon>Monogononta</taxon>
        <taxon>Pseudotrocha</taxon>
        <taxon>Ploima</taxon>
        <taxon>Brachionidae</taxon>
        <taxon>Brachionus</taxon>
    </lineage>
</organism>
<keyword evidence="1" id="KW-1133">Transmembrane helix</keyword>
<gene>
    <name evidence="2" type="ORF">BpHYR1_011542</name>
</gene>
<dbReference type="AlphaFoldDB" id="A0A3M7R044"/>
<dbReference type="EMBL" id="REGN01004671">
    <property type="protein sequence ID" value="RNA16615.1"/>
    <property type="molecule type" value="Genomic_DNA"/>
</dbReference>
<proteinExistence type="predicted"/>
<keyword evidence="1" id="KW-0812">Transmembrane</keyword>
<name>A0A3M7R044_BRAPC</name>